<name>A0AC35FY95_9BILA</name>
<proteinExistence type="predicted"/>
<dbReference type="Proteomes" id="UP000887580">
    <property type="component" value="Unplaced"/>
</dbReference>
<sequence length="72" mass="8269">MNATKKRKAVEDQIRCHKLYLQTIAETNSPLFKFSSKKVAKDVPTLIRNLTSLMIIAQAREEDMDNSDDNED</sequence>
<accession>A0AC35FY95</accession>
<dbReference type="WBParaSite" id="PS1159_v2.g22003.t1">
    <property type="protein sequence ID" value="PS1159_v2.g22003.t1"/>
    <property type="gene ID" value="PS1159_v2.g22003"/>
</dbReference>
<evidence type="ECO:0000313" key="2">
    <source>
        <dbReference type="WBParaSite" id="PS1159_v2.g22003.t1"/>
    </source>
</evidence>
<evidence type="ECO:0000313" key="1">
    <source>
        <dbReference type="Proteomes" id="UP000887580"/>
    </source>
</evidence>
<reference evidence="2" key="1">
    <citation type="submission" date="2022-11" db="UniProtKB">
        <authorList>
            <consortium name="WormBaseParasite"/>
        </authorList>
    </citation>
    <scope>IDENTIFICATION</scope>
</reference>
<organism evidence="1 2">
    <name type="scientific">Panagrolaimus sp. PS1159</name>
    <dbReference type="NCBI Taxonomy" id="55785"/>
    <lineage>
        <taxon>Eukaryota</taxon>
        <taxon>Metazoa</taxon>
        <taxon>Ecdysozoa</taxon>
        <taxon>Nematoda</taxon>
        <taxon>Chromadorea</taxon>
        <taxon>Rhabditida</taxon>
        <taxon>Tylenchina</taxon>
        <taxon>Panagrolaimomorpha</taxon>
        <taxon>Panagrolaimoidea</taxon>
        <taxon>Panagrolaimidae</taxon>
        <taxon>Panagrolaimus</taxon>
    </lineage>
</organism>
<protein>
    <submittedName>
        <fullName evidence="2">Uncharacterized protein</fullName>
    </submittedName>
</protein>